<evidence type="ECO:0000256" key="1">
    <source>
        <dbReference type="SAM" id="MobiDB-lite"/>
    </source>
</evidence>
<dbReference type="CDD" id="cd20071">
    <property type="entry name" value="SET_SMYD"/>
    <property type="match status" value="1"/>
</dbReference>
<dbReference type="InParanoid" id="A0A0G4EG40"/>
<feature type="region of interest" description="Disordered" evidence="1">
    <location>
        <begin position="351"/>
        <end position="377"/>
    </location>
</feature>
<feature type="region of interest" description="Disordered" evidence="1">
    <location>
        <begin position="566"/>
        <end position="589"/>
    </location>
</feature>
<dbReference type="VEuPathDB" id="CryptoDB:Vbra_2017"/>
<dbReference type="InterPro" id="IPR044237">
    <property type="entry name" value="ATXR2-like"/>
</dbReference>
<gene>
    <name evidence="2" type="ORF">Vbra_2017</name>
</gene>
<evidence type="ECO:0000313" key="2">
    <source>
        <dbReference type="EMBL" id="CEL94351.1"/>
    </source>
</evidence>
<dbReference type="EMBL" id="CDMY01000217">
    <property type="protein sequence ID" value="CEL94351.1"/>
    <property type="molecule type" value="Genomic_DNA"/>
</dbReference>
<name>A0A0G4EG40_VITBC</name>
<dbReference type="AlphaFoldDB" id="A0A0G4EG40"/>
<reference evidence="2 3" key="1">
    <citation type="submission" date="2014-11" db="EMBL/GenBank/DDBJ databases">
        <authorList>
            <person name="Zhu J."/>
            <person name="Qi W."/>
            <person name="Song R."/>
        </authorList>
    </citation>
    <scope>NUCLEOTIDE SEQUENCE [LARGE SCALE GENOMIC DNA]</scope>
</reference>
<accession>A0A0G4EG40</accession>
<dbReference type="Gene3D" id="2.170.270.10">
    <property type="entry name" value="SET domain"/>
    <property type="match status" value="1"/>
</dbReference>
<dbReference type="STRING" id="1169540.A0A0G4EG40"/>
<dbReference type="Proteomes" id="UP000041254">
    <property type="component" value="Unassembled WGS sequence"/>
</dbReference>
<proteinExistence type="predicted"/>
<feature type="region of interest" description="Disordered" evidence="1">
    <location>
        <begin position="308"/>
        <end position="337"/>
    </location>
</feature>
<protein>
    <submittedName>
        <fullName evidence="2">Uncharacterized protein</fullName>
    </submittedName>
</protein>
<dbReference type="PANTHER" id="PTHR47436">
    <property type="entry name" value="HISTONE-LYSINE N-METHYLTRANSFERASE ATXR2"/>
    <property type="match status" value="1"/>
</dbReference>
<feature type="compositionally biased region" description="Low complexity" evidence="1">
    <location>
        <begin position="566"/>
        <end position="579"/>
    </location>
</feature>
<keyword evidence="3" id="KW-1185">Reference proteome</keyword>
<sequence>MGGERGRGLVCIKRVSKGATVLEDSTPIVTLQHHYSRRCCVACAVCRRVVDDFETQTDRILSNVGQRLHVDHPDVWRAAHQVPLLMHKGDIPLTSPPIPPPPVAAAHTHSSAMSVSTASSSAAAEWTYCERGCGEVFCSKRCKKIAWGVYADVPHPHRILCVDLPADKQDAWEEFKSHALRTYEYFQLAASVYAVIMFNVTYGRMALEDAMQEMLLFAGKSWPELLDVPLLAGGEHVTVTEADEYKRKRQEALEESLRLLKAALYDPGSCFGPLFTVDVYSRVVGQLDLTCAAVQLTNPLSAAVDTIMTSHQQQQHETALSTPTHRNRHRGSSRSVWPSSMSFASLLLRGTAESEPKTPKTPSSAWSDGNSSTSASWEYPEDTFARTVKPLLGVLARVVRERRDEYNAMQGSLFPPEMNTDDGTEDLSSFPDFEGVAVFKSVSFLNHSCDPTVDVVFGRDTSVRVVARGDMRMGSECLMSYTGCTEDNSDLSRRQHTLLYDYKFLCTCATCRSQAADIMCRRRAAAGGNTSGPSSSAASSLPVLLPATPVVPPTAAQVEAAQRVVAEVQHQQRANSSKTNKAKKKKRKT</sequence>
<dbReference type="PhylomeDB" id="A0A0G4EG40"/>
<dbReference type="GO" id="GO:0008168">
    <property type="term" value="F:methyltransferase activity"/>
    <property type="evidence" value="ECO:0007669"/>
    <property type="project" value="InterPro"/>
</dbReference>
<evidence type="ECO:0000313" key="3">
    <source>
        <dbReference type="Proteomes" id="UP000041254"/>
    </source>
</evidence>
<dbReference type="InterPro" id="IPR046341">
    <property type="entry name" value="SET_dom_sf"/>
</dbReference>
<feature type="compositionally biased region" description="Basic residues" evidence="1">
    <location>
        <begin position="580"/>
        <end position="589"/>
    </location>
</feature>
<feature type="compositionally biased region" description="Polar residues" evidence="1">
    <location>
        <begin position="360"/>
        <end position="376"/>
    </location>
</feature>
<organism evidence="2 3">
    <name type="scientific">Vitrella brassicaformis (strain CCMP3155)</name>
    <dbReference type="NCBI Taxonomy" id="1169540"/>
    <lineage>
        <taxon>Eukaryota</taxon>
        <taxon>Sar</taxon>
        <taxon>Alveolata</taxon>
        <taxon>Colpodellida</taxon>
        <taxon>Vitrellaceae</taxon>
        <taxon>Vitrella</taxon>
    </lineage>
</organism>
<dbReference type="PANTHER" id="PTHR47436:SF1">
    <property type="entry name" value="SET DOMAIN-CONTAINING PROTEIN"/>
    <property type="match status" value="1"/>
</dbReference>
<dbReference type="OrthoDB" id="265717at2759"/>
<feature type="compositionally biased region" description="Polar residues" evidence="1">
    <location>
        <begin position="308"/>
        <end position="324"/>
    </location>
</feature>
<dbReference type="SUPFAM" id="SSF82199">
    <property type="entry name" value="SET domain"/>
    <property type="match status" value="1"/>
</dbReference>